<evidence type="ECO:0000313" key="5">
    <source>
        <dbReference type="Proteomes" id="UP000568050"/>
    </source>
</evidence>
<dbReference type="InterPro" id="IPR000182">
    <property type="entry name" value="GNAT_dom"/>
</dbReference>
<dbReference type="PANTHER" id="PTHR43420">
    <property type="entry name" value="ACETYLTRANSFERASE"/>
    <property type="match status" value="1"/>
</dbReference>
<proteinExistence type="predicted"/>
<keyword evidence="2" id="KW-0012">Acyltransferase</keyword>
<organism evidence="4 5">
    <name type="scientific">Helcobacillus massiliensis</name>
    <dbReference type="NCBI Taxonomy" id="521392"/>
    <lineage>
        <taxon>Bacteria</taxon>
        <taxon>Bacillati</taxon>
        <taxon>Actinomycetota</taxon>
        <taxon>Actinomycetes</taxon>
        <taxon>Micrococcales</taxon>
        <taxon>Dermabacteraceae</taxon>
        <taxon>Helcobacillus</taxon>
    </lineage>
</organism>
<evidence type="ECO:0000313" key="4">
    <source>
        <dbReference type="EMBL" id="MBB3022284.1"/>
    </source>
</evidence>
<dbReference type="SUPFAM" id="SSF55729">
    <property type="entry name" value="Acyl-CoA N-acyltransferases (Nat)"/>
    <property type="match status" value="1"/>
</dbReference>
<sequence length="168" mass="18906">MRVVDQRHLESHRRLRREMLVDAPDEFWETLAEADALTDADWRRDIELRTFLQALDETGAVVGQVGVLDEPYTDEHDLPADAVNIVGMYVSPSARGSGVSTRLMQAAADLARDRGRPVLMLDVSSGAARAIRFYERMGFQQTGVTEPHPRRDDLVWVQYRLDPSALSG</sequence>
<dbReference type="PANTHER" id="PTHR43420:SF47">
    <property type="entry name" value="N-ACETYLTRANSFERASE DOMAIN-CONTAINING PROTEIN"/>
    <property type="match status" value="1"/>
</dbReference>
<gene>
    <name evidence="4" type="ORF">FHX50_000532</name>
</gene>
<evidence type="ECO:0000256" key="2">
    <source>
        <dbReference type="ARBA" id="ARBA00023315"/>
    </source>
</evidence>
<dbReference type="PROSITE" id="PS51186">
    <property type="entry name" value="GNAT"/>
    <property type="match status" value="1"/>
</dbReference>
<reference evidence="4 5" key="1">
    <citation type="submission" date="2020-08" db="EMBL/GenBank/DDBJ databases">
        <title>Sequencing the genomes of 1000 actinobacteria strains.</title>
        <authorList>
            <person name="Klenk H.-P."/>
        </authorList>
    </citation>
    <scope>NUCLEOTIDE SEQUENCE [LARGE SCALE GENOMIC DNA]</scope>
    <source>
        <strain evidence="4 5">DSM 23040</strain>
    </source>
</reference>
<dbReference type="RefSeq" id="WP_183374191.1">
    <property type="nucleotide sequence ID" value="NZ_CBCSFZ010000005.1"/>
</dbReference>
<evidence type="ECO:0000259" key="3">
    <source>
        <dbReference type="PROSITE" id="PS51186"/>
    </source>
</evidence>
<dbReference type="EMBL" id="JACHWP010000001">
    <property type="protein sequence ID" value="MBB3022284.1"/>
    <property type="molecule type" value="Genomic_DNA"/>
</dbReference>
<dbReference type="InterPro" id="IPR016181">
    <property type="entry name" value="Acyl_CoA_acyltransferase"/>
</dbReference>
<dbReference type="InterPro" id="IPR050680">
    <property type="entry name" value="YpeA/RimI_acetyltransf"/>
</dbReference>
<keyword evidence="5" id="KW-1185">Reference proteome</keyword>
<dbReference type="Gene3D" id="3.40.630.30">
    <property type="match status" value="1"/>
</dbReference>
<dbReference type="CDD" id="cd04301">
    <property type="entry name" value="NAT_SF"/>
    <property type="match status" value="1"/>
</dbReference>
<comment type="caution">
    <text evidence="4">The sequence shown here is derived from an EMBL/GenBank/DDBJ whole genome shotgun (WGS) entry which is preliminary data.</text>
</comment>
<protein>
    <submittedName>
        <fullName evidence="4">GNAT superfamily N-acetyltransferase</fullName>
    </submittedName>
</protein>
<dbReference type="AlphaFoldDB" id="A0A839QPN4"/>
<accession>A0A839QPN4</accession>
<evidence type="ECO:0000256" key="1">
    <source>
        <dbReference type="ARBA" id="ARBA00022679"/>
    </source>
</evidence>
<feature type="domain" description="N-acetyltransferase" evidence="3">
    <location>
        <begin position="1"/>
        <end position="162"/>
    </location>
</feature>
<dbReference type="Pfam" id="PF00583">
    <property type="entry name" value="Acetyltransf_1"/>
    <property type="match status" value="1"/>
</dbReference>
<keyword evidence="1 4" id="KW-0808">Transferase</keyword>
<dbReference type="Proteomes" id="UP000568050">
    <property type="component" value="Unassembled WGS sequence"/>
</dbReference>
<dbReference type="GO" id="GO:0016747">
    <property type="term" value="F:acyltransferase activity, transferring groups other than amino-acyl groups"/>
    <property type="evidence" value="ECO:0007669"/>
    <property type="project" value="InterPro"/>
</dbReference>
<name>A0A839QPN4_9MICO</name>